<keyword evidence="4" id="KW-0249">Electron transport</keyword>
<dbReference type="Proteomes" id="UP000199239">
    <property type="component" value="Unassembled WGS sequence"/>
</dbReference>
<name>A0A1I6T2Q4_9RHOB</name>
<reference evidence="10" key="1">
    <citation type="submission" date="2016-10" db="EMBL/GenBank/DDBJ databases">
        <authorList>
            <person name="Varghese N."/>
            <person name="Submissions S."/>
        </authorList>
    </citation>
    <scope>NUCLEOTIDE SEQUENCE [LARGE SCALE GENOMIC DNA]</scope>
    <source>
        <strain evidence="10">DSM 23422</strain>
    </source>
</reference>
<feature type="domain" description="Cytochrome c" evidence="8">
    <location>
        <begin position="25"/>
        <end position="139"/>
    </location>
</feature>
<evidence type="ECO:0000256" key="3">
    <source>
        <dbReference type="ARBA" id="ARBA00022723"/>
    </source>
</evidence>
<dbReference type="STRING" id="394264.SAMN04488040_2013"/>
<keyword evidence="5 6" id="KW-0408">Iron</keyword>
<evidence type="ECO:0000313" key="9">
    <source>
        <dbReference type="EMBL" id="SFS83541.1"/>
    </source>
</evidence>
<evidence type="ECO:0000256" key="7">
    <source>
        <dbReference type="SAM" id="SignalP"/>
    </source>
</evidence>
<dbReference type="SUPFAM" id="SSF46626">
    <property type="entry name" value="Cytochrome c"/>
    <property type="match status" value="1"/>
</dbReference>
<evidence type="ECO:0000256" key="2">
    <source>
        <dbReference type="ARBA" id="ARBA00022617"/>
    </source>
</evidence>
<dbReference type="GO" id="GO:0046872">
    <property type="term" value="F:metal ion binding"/>
    <property type="evidence" value="ECO:0007669"/>
    <property type="project" value="UniProtKB-KW"/>
</dbReference>
<dbReference type="RefSeq" id="WP_093916238.1">
    <property type="nucleotide sequence ID" value="NZ_FPAJ01000003.1"/>
</dbReference>
<keyword evidence="1" id="KW-0813">Transport</keyword>
<feature type="signal peptide" evidence="7">
    <location>
        <begin position="1"/>
        <end position="19"/>
    </location>
</feature>
<evidence type="ECO:0000259" key="8">
    <source>
        <dbReference type="PROSITE" id="PS51007"/>
    </source>
</evidence>
<keyword evidence="2 6" id="KW-0349">Heme</keyword>
<dbReference type="Gene3D" id="1.10.760.10">
    <property type="entry name" value="Cytochrome c-like domain"/>
    <property type="match status" value="1"/>
</dbReference>
<evidence type="ECO:0000256" key="1">
    <source>
        <dbReference type="ARBA" id="ARBA00022448"/>
    </source>
</evidence>
<dbReference type="GO" id="GO:0009055">
    <property type="term" value="F:electron transfer activity"/>
    <property type="evidence" value="ECO:0007669"/>
    <property type="project" value="InterPro"/>
</dbReference>
<keyword evidence="10" id="KW-1185">Reference proteome</keyword>
<evidence type="ECO:0000256" key="6">
    <source>
        <dbReference type="PROSITE-ProRule" id="PRU00433"/>
    </source>
</evidence>
<evidence type="ECO:0000256" key="5">
    <source>
        <dbReference type="ARBA" id="ARBA00023004"/>
    </source>
</evidence>
<feature type="chain" id="PRO_5011550526" evidence="7">
    <location>
        <begin position="20"/>
        <end position="155"/>
    </location>
</feature>
<organism evidence="9 10">
    <name type="scientific">Sulfitobacter marinus</name>
    <dbReference type="NCBI Taxonomy" id="394264"/>
    <lineage>
        <taxon>Bacteria</taxon>
        <taxon>Pseudomonadati</taxon>
        <taxon>Pseudomonadota</taxon>
        <taxon>Alphaproteobacteria</taxon>
        <taxon>Rhodobacterales</taxon>
        <taxon>Roseobacteraceae</taxon>
        <taxon>Sulfitobacter</taxon>
    </lineage>
</organism>
<dbReference type="InterPro" id="IPR009056">
    <property type="entry name" value="Cyt_c-like_dom"/>
</dbReference>
<proteinExistence type="predicted"/>
<accession>A0A1I6T2Q4</accession>
<dbReference type="AlphaFoldDB" id="A0A1I6T2Q4"/>
<protein>
    <submittedName>
        <fullName evidence="9">Cytochrome c</fullName>
    </submittedName>
</protein>
<evidence type="ECO:0000256" key="4">
    <source>
        <dbReference type="ARBA" id="ARBA00022982"/>
    </source>
</evidence>
<keyword evidence="7" id="KW-0732">Signal</keyword>
<dbReference type="InterPro" id="IPR002327">
    <property type="entry name" value="Cyt_c_1A/1B"/>
</dbReference>
<dbReference type="PROSITE" id="PS51007">
    <property type="entry name" value="CYTC"/>
    <property type="match status" value="1"/>
</dbReference>
<dbReference type="OrthoDB" id="9805828at2"/>
<keyword evidence="3 6" id="KW-0479">Metal-binding</keyword>
<sequence>MKLIYTALVATVFAAPVFADSHSAGDIAAGEKNFRKCKACHAIVDDAGEVIQKGGKTGPNLFNVVGRQAGSAEGFKYGKSLVEAGENGLIWDEATLAAYMTNPVDFLRETLDDSKAKSKMSFKLRKGGEDVAAYLASVSPAASEATGDAEAPATE</sequence>
<dbReference type="EMBL" id="FPAJ01000003">
    <property type="protein sequence ID" value="SFS83541.1"/>
    <property type="molecule type" value="Genomic_DNA"/>
</dbReference>
<dbReference type="InterPro" id="IPR036909">
    <property type="entry name" value="Cyt_c-like_dom_sf"/>
</dbReference>
<gene>
    <name evidence="9" type="ORF">SAMN04488040_2013</name>
</gene>
<dbReference type="PANTHER" id="PTHR11961">
    <property type="entry name" value="CYTOCHROME C"/>
    <property type="match status" value="1"/>
</dbReference>
<dbReference type="GO" id="GO:0020037">
    <property type="term" value="F:heme binding"/>
    <property type="evidence" value="ECO:0007669"/>
    <property type="project" value="InterPro"/>
</dbReference>
<evidence type="ECO:0000313" key="10">
    <source>
        <dbReference type="Proteomes" id="UP000199239"/>
    </source>
</evidence>